<dbReference type="GO" id="GO:0006351">
    <property type="term" value="P:DNA-templated transcription"/>
    <property type="evidence" value="ECO:0007669"/>
    <property type="project" value="InterPro"/>
</dbReference>
<reference evidence="2" key="1">
    <citation type="journal article" date="2014" name="Front. Microbiol.">
        <title>High frequency of phylogenetically diverse reductive dehalogenase-homologous genes in deep subseafloor sedimentary metagenomes.</title>
        <authorList>
            <person name="Kawai M."/>
            <person name="Futagami T."/>
            <person name="Toyoda A."/>
            <person name="Takaki Y."/>
            <person name="Nishi S."/>
            <person name="Hori S."/>
            <person name="Arai W."/>
            <person name="Tsubouchi T."/>
            <person name="Morono Y."/>
            <person name="Uchiyama I."/>
            <person name="Ito T."/>
            <person name="Fujiyama A."/>
            <person name="Inagaki F."/>
            <person name="Takami H."/>
        </authorList>
    </citation>
    <scope>NUCLEOTIDE SEQUENCE</scope>
    <source>
        <strain evidence="2">Expedition CK06-06</strain>
    </source>
</reference>
<sequence length="70" mass="8052">RFDSDKTIIHICEECGMLAVNDSFRGRQYCSRCGENVEITPVELSYAFKLLLDELKGLCLHPKLVLKTKY</sequence>
<dbReference type="GO" id="GO:0003899">
    <property type="term" value="F:DNA-directed RNA polymerase activity"/>
    <property type="evidence" value="ECO:0007669"/>
    <property type="project" value="InterPro"/>
</dbReference>
<name>X0XET5_9ZZZZ</name>
<dbReference type="InterPro" id="IPR007641">
    <property type="entry name" value="RNA_pol_Rpb2_7"/>
</dbReference>
<comment type="caution">
    <text evidence="2">The sequence shown here is derived from an EMBL/GenBank/DDBJ whole genome shotgun (WGS) entry which is preliminary data.</text>
</comment>
<dbReference type="Gene3D" id="3.90.1800.10">
    <property type="entry name" value="RNA polymerase alpha subunit dimerisation domain"/>
    <property type="match status" value="1"/>
</dbReference>
<dbReference type="SUPFAM" id="SSF64484">
    <property type="entry name" value="beta and beta-prime subunits of DNA dependent RNA-polymerase"/>
    <property type="match status" value="1"/>
</dbReference>
<dbReference type="Pfam" id="PF04560">
    <property type="entry name" value="RNA_pol_Rpb2_7"/>
    <property type="match status" value="1"/>
</dbReference>
<feature type="non-terminal residue" evidence="2">
    <location>
        <position position="1"/>
    </location>
</feature>
<accession>X0XET5</accession>
<evidence type="ECO:0000313" key="2">
    <source>
        <dbReference type="EMBL" id="GAG23446.1"/>
    </source>
</evidence>
<protein>
    <recommendedName>
        <fullName evidence="1">RNA polymerase Rpb2 domain-containing protein</fullName>
    </recommendedName>
</protein>
<evidence type="ECO:0000259" key="1">
    <source>
        <dbReference type="Pfam" id="PF04560"/>
    </source>
</evidence>
<dbReference type="GO" id="GO:0003677">
    <property type="term" value="F:DNA binding"/>
    <property type="evidence" value="ECO:0007669"/>
    <property type="project" value="InterPro"/>
</dbReference>
<dbReference type="EMBL" id="BARS01034542">
    <property type="protein sequence ID" value="GAG23446.1"/>
    <property type="molecule type" value="Genomic_DNA"/>
</dbReference>
<gene>
    <name evidence="2" type="ORF">S01H1_53349</name>
</gene>
<dbReference type="AlphaFoldDB" id="X0XET5"/>
<proteinExistence type="predicted"/>
<feature type="domain" description="RNA polymerase Rpb2" evidence="1">
    <location>
        <begin position="3"/>
        <end position="66"/>
    </location>
</feature>
<organism evidence="2">
    <name type="scientific">marine sediment metagenome</name>
    <dbReference type="NCBI Taxonomy" id="412755"/>
    <lineage>
        <taxon>unclassified sequences</taxon>
        <taxon>metagenomes</taxon>
        <taxon>ecological metagenomes</taxon>
    </lineage>
</organism>